<accession>A0A8A7KJ84</accession>
<organism evidence="1 2">
    <name type="scientific">Iocasia fonsfrigidae</name>
    <dbReference type="NCBI Taxonomy" id="2682810"/>
    <lineage>
        <taxon>Bacteria</taxon>
        <taxon>Bacillati</taxon>
        <taxon>Bacillota</taxon>
        <taxon>Clostridia</taxon>
        <taxon>Halanaerobiales</taxon>
        <taxon>Halanaerobiaceae</taxon>
        <taxon>Iocasia</taxon>
    </lineage>
</organism>
<dbReference type="EMBL" id="CP046640">
    <property type="protein sequence ID" value="QTL98194.1"/>
    <property type="molecule type" value="Genomic_DNA"/>
</dbReference>
<dbReference type="KEGG" id="ifn:GM661_09480"/>
<keyword evidence="2" id="KW-1185">Reference proteome</keyword>
<name>A0A8A7KJ84_9FIRM</name>
<gene>
    <name evidence="1" type="ORF">GM661_09480</name>
</gene>
<dbReference type="AlphaFoldDB" id="A0A8A7KJ84"/>
<dbReference type="RefSeq" id="WP_230866654.1">
    <property type="nucleotide sequence ID" value="NZ_CP046640.1"/>
</dbReference>
<evidence type="ECO:0000313" key="1">
    <source>
        <dbReference type="EMBL" id="QTL98194.1"/>
    </source>
</evidence>
<reference evidence="1" key="1">
    <citation type="submission" date="2019-12" db="EMBL/GenBank/DDBJ databases">
        <authorList>
            <person name="zhang j."/>
            <person name="sun C.M."/>
        </authorList>
    </citation>
    <scope>NUCLEOTIDE SEQUENCE</scope>
    <source>
        <strain evidence="1">NS-1</strain>
    </source>
</reference>
<protein>
    <submittedName>
        <fullName evidence="1">Uncharacterized protein</fullName>
    </submittedName>
</protein>
<evidence type="ECO:0000313" key="2">
    <source>
        <dbReference type="Proteomes" id="UP000665020"/>
    </source>
</evidence>
<proteinExistence type="predicted"/>
<sequence>MKDNIKNYEDLLEVDDLKLYKKILKEIEKNKDFYSSANPMEFTNSLLENCHINKKDLYNIIKIINSSNSK</sequence>
<dbReference type="Proteomes" id="UP000665020">
    <property type="component" value="Chromosome"/>
</dbReference>